<evidence type="ECO:0000313" key="2">
    <source>
        <dbReference type="EMBL" id="RJP59339.1"/>
    </source>
</evidence>
<dbReference type="PANTHER" id="PTHR38664:SF1">
    <property type="entry name" value="SLR0058 PROTEIN"/>
    <property type="match status" value="1"/>
</dbReference>
<dbReference type="Proteomes" id="UP000266426">
    <property type="component" value="Unassembled WGS sequence"/>
</dbReference>
<name>A0A3A4R2Z3_9BACT</name>
<dbReference type="Gene3D" id="1.10.940.10">
    <property type="entry name" value="NusB-like"/>
    <property type="match status" value="1"/>
</dbReference>
<dbReference type="Pfam" id="PF05597">
    <property type="entry name" value="Phasin"/>
    <property type="match status" value="1"/>
</dbReference>
<dbReference type="AlphaFoldDB" id="A0A3A4R2Z3"/>
<accession>A0A3A4R2Z3</accession>
<keyword evidence="1" id="KW-0175">Coiled coil</keyword>
<dbReference type="InterPro" id="IPR008769">
    <property type="entry name" value="PhaF_PhaI"/>
</dbReference>
<evidence type="ECO:0000256" key="1">
    <source>
        <dbReference type="SAM" id="Coils"/>
    </source>
</evidence>
<organism evidence="2 3">
    <name type="scientific">Candidatus Auribacter fodinae</name>
    <dbReference type="NCBI Taxonomy" id="2093366"/>
    <lineage>
        <taxon>Bacteria</taxon>
        <taxon>Pseudomonadati</taxon>
        <taxon>Candidatus Auribacterota</taxon>
        <taxon>Candidatus Auribacteria</taxon>
        <taxon>Candidatus Auribacterales</taxon>
        <taxon>Candidatus Auribacteraceae</taxon>
        <taxon>Candidatus Auribacter</taxon>
    </lineage>
</organism>
<protein>
    <recommendedName>
        <fullName evidence="4">Polyhydroxyalkanoate synthesis regulator</fullName>
    </recommendedName>
</protein>
<evidence type="ECO:0008006" key="4">
    <source>
        <dbReference type="Google" id="ProtNLM"/>
    </source>
</evidence>
<evidence type="ECO:0000313" key="3">
    <source>
        <dbReference type="Proteomes" id="UP000266426"/>
    </source>
</evidence>
<dbReference type="InterPro" id="IPR035926">
    <property type="entry name" value="NusB-like_sf"/>
</dbReference>
<dbReference type="EMBL" id="QZJZ01000051">
    <property type="protein sequence ID" value="RJP59339.1"/>
    <property type="molecule type" value="Genomic_DNA"/>
</dbReference>
<sequence>MELIRKMVNLAFGAWSVTREKVEQTADDLIKRGEISSEEAKKFVDEMLSKIEESKKEIDIKIENIVEKTLQKMHVPSRSEVEQLQTQLTEVKEELKALKTSISAKEKKTDKP</sequence>
<comment type="caution">
    <text evidence="2">The sequence shown here is derived from an EMBL/GenBank/DDBJ whole genome shotgun (WGS) entry which is preliminary data.</text>
</comment>
<gene>
    <name evidence="2" type="ORF">C4541_06320</name>
</gene>
<proteinExistence type="predicted"/>
<dbReference type="PANTHER" id="PTHR38664">
    <property type="entry name" value="SLR0058 PROTEIN"/>
    <property type="match status" value="1"/>
</dbReference>
<reference evidence="2 3" key="1">
    <citation type="journal article" date="2017" name="ISME J.">
        <title>Energy and carbon metabolisms in a deep terrestrial subsurface fluid microbial community.</title>
        <authorList>
            <person name="Momper L."/>
            <person name="Jungbluth S.P."/>
            <person name="Lee M.D."/>
            <person name="Amend J.P."/>
        </authorList>
    </citation>
    <scope>NUCLEOTIDE SEQUENCE [LARGE SCALE GENOMIC DNA]</scope>
    <source>
        <strain evidence="2">SURF_26</strain>
    </source>
</reference>
<dbReference type="NCBIfam" id="NF047773">
    <property type="entry name" value="phas_rel_Lepto"/>
    <property type="match status" value="1"/>
</dbReference>
<feature type="coiled-coil region" evidence="1">
    <location>
        <begin position="44"/>
        <end position="108"/>
    </location>
</feature>